<dbReference type="PANTHER" id="PTHR43433:SF5">
    <property type="entry name" value="AB HYDROLASE-1 DOMAIN-CONTAINING PROTEIN"/>
    <property type="match status" value="1"/>
</dbReference>
<feature type="domain" description="AB hydrolase-1" evidence="1">
    <location>
        <begin position="106"/>
        <end position="379"/>
    </location>
</feature>
<dbReference type="GO" id="GO:0016787">
    <property type="term" value="F:hydrolase activity"/>
    <property type="evidence" value="ECO:0007669"/>
    <property type="project" value="UniProtKB-KW"/>
</dbReference>
<evidence type="ECO:0000259" key="1">
    <source>
        <dbReference type="Pfam" id="PF12697"/>
    </source>
</evidence>
<protein>
    <submittedName>
        <fullName evidence="2">Alpha/beta hydrolase-like protein</fullName>
    </submittedName>
</protein>
<organism evidence="2">
    <name type="scientific">Philodina roseola</name>
    <name type="common">Rotifer</name>
    <dbReference type="NCBI Taxonomy" id="96448"/>
    <lineage>
        <taxon>Eukaryota</taxon>
        <taxon>Metazoa</taxon>
        <taxon>Spiralia</taxon>
        <taxon>Gnathifera</taxon>
        <taxon>Rotifera</taxon>
        <taxon>Eurotatoria</taxon>
        <taxon>Bdelloidea</taxon>
        <taxon>Philodinida</taxon>
        <taxon>Philodinidae</taxon>
        <taxon>Philodina</taxon>
    </lineage>
</organism>
<dbReference type="Gene3D" id="3.40.50.1820">
    <property type="entry name" value="alpha/beta hydrolase"/>
    <property type="match status" value="1"/>
</dbReference>
<name>B3G4P6_PHIRO</name>
<dbReference type="AlphaFoldDB" id="B3G4P6"/>
<dbReference type="InterPro" id="IPR029058">
    <property type="entry name" value="AB_hydrolase_fold"/>
</dbReference>
<reference evidence="2" key="1">
    <citation type="journal article" date="2008" name="Science">
        <title>Massive horizontal gene transfer in bdelloid rotifers.</title>
        <authorList>
            <person name="Gladyshev E.A."/>
            <person name="Meselson M.S."/>
            <person name="Arkhipova I.R."/>
        </authorList>
    </citation>
    <scope>NUCLEOTIDE SEQUENCE</scope>
</reference>
<keyword evidence="2" id="KW-0378">Hydrolase</keyword>
<dbReference type="Pfam" id="PF12697">
    <property type="entry name" value="Abhydrolase_6"/>
    <property type="match status" value="1"/>
</dbReference>
<dbReference type="InterPro" id="IPR050471">
    <property type="entry name" value="AB_hydrolase"/>
</dbReference>
<dbReference type="InterPro" id="IPR000073">
    <property type="entry name" value="AB_hydrolase_1"/>
</dbReference>
<dbReference type="SUPFAM" id="SSF53474">
    <property type="entry name" value="alpha/beta-Hydrolases"/>
    <property type="match status" value="1"/>
</dbReference>
<sequence length="400" mass="46263">MSRKMLMASFFNCVIYVPCYIVRMNFDSFFLCQISCLSIVAFMRSKQKTIGEEEGKDDSQNHIDYFSLTADSTIYYELHGSSSNASTKLIMIMGSCATLRHFDENVEYLLHHYPSSIEILIYDHRGIGHSKTATMPLTTERQTSSFLAHDAYQLINHVWGNHVSVHVLGVSLGGMVAQELALLLIREQRLLSLYLGITTRGKRILVSGIIKIEKRRQFESIISSQNIDPILENNHIMLMYLGAYIRPLALIPKWLFSRIILPYFVIKSNSEQTLRSLKSFIFNGFEEEEFEELILKWSHDFDKWFIFQDVEGWSHQNVTFNSHYLTNEHAKEIRDARVSITVQICLQDKLLPPQKQQELADLLDAKTVIMEDSGHMLNKHNRLKFSQSIFEHLQNANAEN</sequence>
<proteinExistence type="predicted"/>
<evidence type="ECO:0000313" key="2">
    <source>
        <dbReference type="EMBL" id="ACD54794.1"/>
    </source>
</evidence>
<dbReference type="EMBL" id="EU643490">
    <property type="protein sequence ID" value="ACD54794.1"/>
    <property type="molecule type" value="Genomic_DNA"/>
</dbReference>
<accession>B3G4P6</accession>
<dbReference type="PANTHER" id="PTHR43433">
    <property type="entry name" value="HYDROLASE, ALPHA/BETA FOLD FAMILY PROTEIN"/>
    <property type="match status" value="1"/>
</dbReference>